<gene>
    <name evidence="1" type="ORF">F383_31242</name>
</gene>
<proteinExistence type="predicted"/>
<dbReference type="PROSITE" id="PS51257">
    <property type="entry name" value="PROKAR_LIPOPROTEIN"/>
    <property type="match status" value="1"/>
</dbReference>
<keyword evidence="2" id="KW-1185">Reference proteome</keyword>
<dbReference type="Proteomes" id="UP000032142">
    <property type="component" value="Unassembled WGS sequence"/>
</dbReference>
<accession>A0A0B0PL42</accession>
<evidence type="ECO:0000313" key="1">
    <source>
        <dbReference type="EMBL" id="KHG24111.1"/>
    </source>
</evidence>
<dbReference type="AlphaFoldDB" id="A0A0B0PL42"/>
<name>A0A0B0PL42_GOSAR</name>
<protein>
    <submittedName>
        <fullName evidence="1">Uncharacterized protein</fullName>
    </submittedName>
</protein>
<evidence type="ECO:0000313" key="2">
    <source>
        <dbReference type="Proteomes" id="UP000032142"/>
    </source>
</evidence>
<dbReference type="EMBL" id="KN427576">
    <property type="protein sequence ID" value="KHG24111.1"/>
    <property type="molecule type" value="Genomic_DNA"/>
</dbReference>
<reference evidence="2" key="1">
    <citation type="submission" date="2014-09" db="EMBL/GenBank/DDBJ databases">
        <authorList>
            <person name="Mudge J."/>
            <person name="Ramaraj T."/>
            <person name="Lindquist I.E."/>
            <person name="Bharti A.K."/>
            <person name="Sundararajan A."/>
            <person name="Cameron C.T."/>
            <person name="Woodward J.E."/>
            <person name="May G.D."/>
            <person name="Brubaker C."/>
            <person name="Broadhvest J."/>
            <person name="Wilkins T.A."/>
        </authorList>
    </citation>
    <scope>NUCLEOTIDE SEQUENCE</scope>
    <source>
        <strain evidence="2">cv. AKA8401</strain>
    </source>
</reference>
<sequence>MLRLLDSLCEQHHVATSWLTACVSRPYYQASSDWGSSEIASHHQTGLHARVVLRHTRVADRVVTHPRVPNPCNSLFCNARIN</sequence>
<organism evidence="1 2">
    <name type="scientific">Gossypium arboreum</name>
    <name type="common">Tree cotton</name>
    <name type="synonym">Gossypium nanking</name>
    <dbReference type="NCBI Taxonomy" id="29729"/>
    <lineage>
        <taxon>Eukaryota</taxon>
        <taxon>Viridiplantae</taxon>
        <taxon>Streptophyta</taxon>
        <taxon>Embryophyta</taxon>
        <taxon>Tracheophyta</taxon>
        <taxon>Spermatophyta</taxon>
        <taxon>Magnoliopsida</taxon>
        <taxon>eudicotyledons</taxon>
        <taxon>Gunneridae</taxon>
        <taxon>Pentapetalae</taxon>
        <taxon>rosids</taxon>
        <taxon>malvids</taxon>
        <taxon>Malvales</taxon>
        <taxon>Malvaceae</taxon>
        <taxon>Malvoideae</taxon>
        <taxon>Gossypium</taxon>
    </lineage>
</organism>